<dbReference type="GO" id="GO:0034475">
    <property type="term" value="P:U4 snRNA 3'-end processing"/>
    <property type="evidence" value="ECO:0007669"/>
    <property type="project" value="TreeGrafter"/>
</dbReference>
<keyword evidence="5" id="KW-0694">RNA-binding</keyword>
<dbReference type="GO" id="GO:0071028">
    <property type="term" value="P:nuclear mRNA surveillance"/>
    <property type="evidence" value="ECO:0007669"/>
    <property type="project" value="TreeGrafter"/>
</dbReference>
<evidence type="ECO:0000259" key="10">
    <source>
        <dbReference type="Pfam" id="PF03725"/>
    </source>
</evidence>
<dbReference type="Proteomes" id="UP000583944">
    <property type="component" value="Unassembled WGS sequence"/>
</dbReference>
<dbReference type="AlphaFoldDB" id="A0A7J6XYZ1"/>
<proteinExistence type="inferred from homology"/>
<feature type="signal peptide" evidence="8">
    <location>
        <begin position="1"/>
        <end position="26"/>
    </location>
</feature>
<evidence type="ECO:0000256" key="5">
    <source>
        <dbReference type="ARBA" id="ARBA00022884"/>
    </source>
</evidence>
<dbReference type="GO" id="GO:0071035">
    <property type="term" value="P:nuclear polyadenylation-dependent rRNA catabolic process"/>
    <property type="evidence" value="ECO:0007669"/>
    <property type="project" value="TreeGrafter"/>
</dbReference>
<dbReference type="InterPro" id="IPR050590">
    <property type="entry name" value="Exosome_comp_Rrp42_subfam"/>
</dbReference>
<comment type="similarity">
    <text evidence="3">Belongs to the RNase PH family.</text>
</comment>
<dbReference type="Pfam" id="PF03725">
    <property type="entry name" value="RNase_PH_C"/>
    <property type="match status" value="1"/>
</dbReference>
<evidence type="ECO:0000256" key="7">
    <source>
        <dbReference type="SAM" id="MobiDB-lite"/>
    </source>
</evidence>
<evidence type="ECO:0000259" key="9">
    <source>
        <dbReference type="Pfam" id="PF01138"/>
    </source>
</evidence>
<dbReference type="SUPFAM" id="SSF54211">
    <property type="entry name" value="Ribosomal protein S5 domain 2-like"/>
    <property type="match status" value="1"/>
</dbReference>
<gene>
    <name evidence="11" type="ORF">ECC02_007484</name>
</gene>
<dbReference type="PANTHER" id="PTHR11097:SF14">
    <property type="entry name" value="EXOSOME COMPLEX COMPONENT RRP45"/>
    <property type="match status" value="1"/>
</dbReference>
<dbReference type="VEuPathDB" id="TriTrypDB:BCY84_07014"/>
<keyword evidence="6" id="KW-0539">Nucleus</keyword>
<evidence type="ECO:0000256" key="1">
    <source>
        <dbReference type="ARBA" id="ARBA00004123"/>
    </source>
</evidence>
<protein>
    <recommendedName>
        <fullName evidence="13">Ribosomal RNA processing protein 45</fullName>
    </recommendedName>
</protein>
<evidence type="ECO:0000256" key="2">
    <source>
        <dbReference type="ARBA" id="ARBA00004496"/>
    </source>
</evidence>
<dbReference type="InterPro" id="IPR020568">
    <property type="entry name" value="Ribosomal_Su5_D2-typ_SF"/>
</dbReference>
<evidence type="ECO:0000313" key="11">
    <source>
        <dbReference type="EMBL" id="KAF5219543.1"/>
    </source>
</evidence>
<dbReference type="GO" id="GO:0034476">
    <property type="term" value="P:U5 snRNA 3'-end processing"/>
    <property type="evidence" value="ECO:0007669"/>
    <property type="project" value="TreeGrafter"/>
</dbReference>
<dbReference type="GO" id="GO:0016075">
    <property type="term" value="P:rRNA catabolic process"/>
    <property type="evidence" value="ECO:0007669"/>
    <property type="project" value="TreeGrafter"/>
</dbReference>
<dbReference type="GO" id="GO:0000176">
    <property type="term" value="C:nuclear exosome (RNase complex)"/>
    <property type="evidence" value="ECO:0007669"/>
    <property type="project" value="TreeGrafter"/>
</dbReference>
<dbReference type="CDD" id="cd11368">
    <property type="entry name" value="RNase_PH_RRP45"/>
    <property type="match status" value="1"/>
</dbReference>
<dbReference type="InterPro" id="IPR001247">
    <property type="entry name" value="ExoRNase_PH_dom1"/>
</dbReference>
<keyword evidence="8" id="KW-0732">Signal</keyword>
<dbReference type="EMBL" id="JABDHM010000068">
    <property type="protein sequence ID" value="KAF5219543.1"/>
    <property type="molecule type" value="Genomic_DNA"/>
</dbReference>
<comment type="subcellular location">
    <subcellularLocation>
        <location evidence="2">Cytoplasm</location>
    </subcellularLocation>
    <subcellularLocation>
        <location evidence="1">Nucleus</location>
    </subcellularLocation>
</comment>
<dbReference type="InterPro" id="IPR027408">
    <property type="entry name" value="PNPase/RNase_PH_dom_sf"/>
</dbReference>
<dbReference type="PANTHER" id="PTHR11097">
    <property type="entry name" value="EXOSOME COMPLEX EXONUCLEASE RIBOSOMAL RNA PROCESSING PROTEIN"/>
    <property type="match status" value="1"/>
</dbReference>
<feature type="chain" id="PRO_5029505872" description="Ribosomal RNA processing protein 45" evidence="8">
    <location>
        <begin position="27"/>
        <end position="390"/>
    </location>
</feature>
<dbReference type="GO" id="GO:0071038">
    <property type="term" value="P:TRAMP-dependent tRNA surveillance pathway"/>
    <property type="evidence" value="ECO:0007669"/>
    <property type="project" value="TreeGrafter"/>
</dbReference>
<feature type="region of interest" description="Disordered" evidence="7">
    <location>
        <begin position="371"/>
        <end position="390"/>
    </location>
</feature>
<dbReference type="Gene3D" id="3.30.230.70">
    <property type="entry name" value="GHMP Kinase, N-terminal domain"/>
    <property type="match status" value="1"/>
</dbReference>
<evidence type="ECO:0000256" key="4">
    <source>
        <dbReference type="ARBA" id="ARBA00022490"/>
    </source>
</evidence>
<evidence type="ECO:0000256" key="3">
    <source>
        <dbReference type="ARBA" id="ARBA00006678"/>
    </source>
</evidence>
<evidence type="ECO:0000256" key="8">
    <source>
        <dbReference type="SAM" id="SignalP"/>
    </source>
</evidence>
<reference evidence="11 12" key="1">
    <citation type="journal article" date="2019" name="Genome Biol. Evol.">
        <title>Nanopore Sequencing Significantly Improves Genome Assembly of the Protozoan Parasite Trypanosoma cruzi.</title>
        <authorList>
            <person name="Diaz-Viraque F."/>
            <person name="Pita S."/>
            <person name="Greif G."/>
            <person name="de Souza R.C.M."/>
            <person name="Iraola G."/>
            <person name="Robello C."/>
        </authorList>
    </citation>
    <scope>NUCLEOTIDE SEQUENCE [LARGE SCALE GENOMIC DNA]</scope>
    <source>
        <strain evidence="11 12">Berenice</strain>
    </source>
</reference>
<name>A0A7J6XYZ1_TRYCR</name>
<feature type="domain" description="Exoribonuclease phosphorolytic" evidence="9">
    <location>
        <begin position="113"/>
        <end position="227"/>
    </location>
</feature>
<evidence type="ECO:0000256" key="6">
    <source>
        <dbReference type="ARBA" id="ARBA00023242"/>
    </source>
</evidence>
<dbReference type="GO" id="GO:0000467">
    <property type="term" value="P:exonucleolytic trimming to generate mature 3'-end of 5.8S rRNA from tricistronic rRNA transcript (SSU-rRNA, 5.8S rRNA, LSU-rRNA)"/>
    <property type="evidence" value="ECO:0007669"/>
    <property type="project" value="TreeGrafter"/>
</dbReference>
<dbReference type="GO" id="GO:0035925">
    <property type="term" value="F:mRNA 3'-UTR AU-rich region binding"/>
    <property type="evidence" value="ECO:0007669"/>
    <property type="project" value="TreeGrafter"/>
</dbReference>
<dbReference type="Pfam" id="PF01138">
    <property type="entry name" value="RNase_PH"/>
    <property type="match status" value="1"/>
</dbReference>
<evidence type="ECO:0008006" key="13">
    <source>
        <dbReference type="Google" id="ProtNLM"/>
    </source>
</evidence>
<feature type="compositionally biased region" description="Basic and acidic residues" evidence="7">
    <location>
        <begin position="381"/>
        <end position="390"/>
    </location>
</feature>
<dbReference type="VEuPathDB" id="TriTrypDB:ECC02_007484"/>
<accession>A0A7J6XYZ1</accession>
<keyword evidence="4" id="KW-0963">Cytoplasm</keyword>
<organism evidence="11 12">
    <name type="scientific">Trypanosoma cruzi</name>
    <dbReference type="NCBI Taxonomy" id="5693"/>
    <lineage>
        <taxon>Eukaryota</taxon>
        <taxon>Discoba</taxon>
        <taxon>Euglenozoa</taxon>
        <taxon>Kinetoplastea</taxon>
        <taxon>Metakinetoplastina</taxon>
        <taxon>Trypanosomatida</taxon>
        <taxon>Trypanosomatidae</taxon>
        <taxon>Trypanosoma</taxon>
        <taxon>Schizotrypanum</taxon>
    </lineage>
</organism>
<dbReference type="InterPro" id="IPR015847">
    <property type="entry name" value="ExoRNase_PH_dom2"/>
</dbReference>
<feature type="domain" description="Exoribonuclease phosphorolytic" evidence="10">
    <location>
        <begin position="284"/>
        <end position="334"/>
    </location>
</feature>
<comment type="caution">
    <text evidence="11">The sequence shown here is derived from an EMBL/GenBank/DDBJ whole genome shotgun (WGS) entry which is preliminary data.</text>
</comment>
<dbReference type="FunFam" id="3.30.230.70:FF:000060">
    <property type="entry name" value="Ribosomal RNA processing protein 45"/>
    <property type="match status" value="1"/>
</dbReference>
<dbReference type="GO" id="GO:0000177">
    <property type="term" value="C:cytoplasmic exosome (RNase complex)"/>
    <property type="evidence" value="ECO:0007669"/>
    <property type="project" value="TreeGrafter"/>
</dbReference>
<dbReference type="SUPFAM" id="SSF55666">
    <property type="entry name" value="Ribonuclease PH domain 2-like"/>
    <property type="match status" value="1"/>
</dbReference>
<dbReference type="GO" id="GO:0034473">
    <property type="term" value="P:U1 snRNA 3'-end processing"/>
    <property type="evidence" value="ECO:0007669"/>
    <property type="project" value="TreeGrafter"/>
</dbReference>
<dbReference type="InterPro" id="IPR033100">
    <property type="entry name" value="Rrp45"/>
</dbReference>
<dbReference type="InterPro" id="IPR036345">
    <property type="entry name" value="ExoRNase_PH_dom2_sf"/>
</dbReference>
<evidence type="ECO:0000313" key="12">
    <source>
        <dbReference type="Proteomes" id="UP000583944"/>
    </source>
</evidence>
<sequence>MWFITAIAFLCSIIFYFLLPPRATPALRKKGGFEEKRCRRGEEVHEKGEAEDVVGAMMAHRCAFQTIASPALTQREVEFTKSAWIAGLRPDQRGAQQLREVNVDFPLLSRDVSCVRCGGTIVTAAIACELVEPFPYRPKHGIIDFSVRQPYTERDSSAKTAELKKLTAFLERLIKGGGVVDTEGLCVLPGRRVWSISVDVTVLNDEGNVTDVAVWATVAVLLHYRRPELTIRGDSVILHPTHERDPVPLSIHHTPLSFSFAITMAPGDRNKLARGRRDSQEALEVVVDPTFAEATAASSSVVVAVNAEGQVCSVSKSEGSCIHLDEVNHCMETASLLAPHILSLIRDAMAAHDKRRQEALKRMFLWAQKRSGVTSEATEPEPAKKLKTET</sequence>